<evidence type="ECO:0000313" key="1">
    <source>
        <dbReference type="EMBL" id="AKD55015.1"/>
    </source>
</evidence>
<dbReference type="SUPFAM" id="SSF82771">
    <property type="entry name" value="GIY-YIG endonuclease"/>
    <property type="match status" value="1"/>
</dbReference>
<dbReference type="CDD" id="cd00719">
    <property type="entry name" value="GIY-YIG_SF"/>
    <property type="match status" value="1"/>
</dbReference>
<dbReference type="Proteomes" id="UP000033054">
    <property type="component" value="Chromosome"/>
</dbReference>
<reference evidence="1 2" key="1">
    <citation type="journal article" date="2014" name="Curr. Microbiol.">
        <title>Spirosoma radiotolerans sp. nov., a gamma-radiation-resistant bacterium isolated from gamma ray-irradiated soil.</title>
        <authorList>
            <person name="Lee J.J."/>
            <person name="Srinivasan S."/>
            <person name="Lim S."/>
            <person name="Joe M."/>
            <person name="Im S."/>
            <person name="Bae S.I."/>
            <person name="Park K.R."/>
            <person name="Han J.H."/>
            <person name="Park S.H."/>
            <person name="Joo B.M."/>
            <person name="Park S.J."/>
            <person name="Kim M.K."/>
        </authorList>
    </citation>
    <scope>NUCLEOTIDE SEQUENCE [LARGE SCALE GENOMIC DNA]</scope>
    <source>
        <strain evidence="1 2">DG5A</strain>
    </source>
</reference>
<dbReference type="STRING" id="1379870.SD10_08975"/>
<dbReference type="AlphaFoldDB" id="A0A0E3ZVF4"/>
<evidence type="ECO:0000313" key="2">
    <source>
        <dbReference type="Proteomes" id="UP000033054"/>
    </source>
</evidence>
<gene>
    <name evidence="1" type="ORF">SD10_08975</name>
</gene>
<dbReference type="KEGG" id="srd:SD10_08975"/>
<accession>A0A0E3ZVF4</accession>
<sequence>METNRANKPRPLITGIKPIRLPLPIHLDLYKLWSRRIVAKGMANIGCGLYYLFNESGELQYVGQSAHIKGRIMTHLKRADMDFTYVTILKVRDESLWDKIEREAIEHFLPPFNKRYNGGYHSRPSGLK</sequence>
<name>A0A0E3ZVF4_9BACT</name>
<dbReference type="OrthoDB" id="9803913at2"/>
<keyword evidence="2" id="KW-1185">Reference proteome</keyword>
<dbReference type="RefSeq" id="WP_046573496.1">
    <property type="nucleotide sequence ID" value="NZ_CP010429.1"/>
</dbReference>
<dbReference type="PATRIC" id="fig|1379870.5.peg.1956"/>
<dbReference type="HOGENOM" id="CLU_1958202_0_0_10"/>
<protein>
    <submittedName>
        <fullName evidence="1">Uncharacterized protein</fullName>
    </submittedName>
</protein>
<dbReference type="EMBL" id="CP010429">
    <property type="protein sequence ID" value="AKD55015.1"/>
    <property type="molecule type" value="Genomic_DNA"/>
</dbReference>
<dbReference type="InterPro" id="IPR035901">
    <property type="entry name" value="GIY-YIG_endonuc_sf"/>
</dbReference>
<proteinExistence type="predicted"/>
<organism evidence="1 2">
    <name type="scientific">Spirosoma radiotolerans</name>
    <dbReference type="NCBI Taxonomy" id="1379870"/>
    <lineage>
        <taxon>Bacteria</taxon>
        <taxon>Pseudomonadati</taxon>
        <taxon>Bacteroidota</taxon>
        <taxon>Cytophagia</taxon>
        <taxon>Cytophagales</taxon>
        <taxon>Cytophagaceae</taxon>
        <taxon>Spirosoma</taxon>
    </lineage>
</organism>